<dbReference type="GO" id="GO:0016462">
    <property type="term" value="F:pyrophosphatase activity"/>
    <property type="evidence" value="ECO:0007669"/>
    <property type="project" value="TreeGrafter"/>
</dbReference>
<protein>
    <submittedName>
        <fullName evidence="2">Ppx/GppA family phosphatase</fullName>
    </submittedName>
</protein>
<dbReference type="RefSeq" id="WP_167032384.1">
    <property type="nucleotide sequence ID" value="NZ_CP050177.1"/>
</dbReference>
<evidence type="ECO:0000313" key="2">
    <source>
        <dbReference type="EMBL" id="QIQ04475.1"/>
    </source>
</evidence>
<dbReference type="EMBL" id="CP050177">
    <property type="protein sequence ID" value="QIQ04475.1"/>
    <property type="molecule type" value="Genomic_DNA"/>
</dbReference>
<dbReference type="InterPro" id="IPR003695">
    <property type="entry name" value="Ppx_GppA_N"/>
</dbReference>
<dbReference type="Gene3D" id="3.30.420.40">
    <property type="match status" value="1"/>
</dbReference>
<feature type="domain" description="Ppx/GppA phosphatase N-terminal" evidence="1">
    <location>
        <begin position="18"/>
        <end position="298"/>
    </location>
</feature>
<sequence length="324" mass="33900">MTRVAAVDCGTNSIRLLVADIDPVTGELTDLDRRMTIVRLGQGVDRTGRLAPEALERTFAACREYAAVIEEHGVEGIRFVATSASRDAENRDEFVRGVVDILGVEPEVVTGDEEAALSFTGATKELAVRDSCLVVDIGGGSTEFVVGDDRVRAGRSVDIGCVRLTERHLLHDGVLSDPPTAAEVAAMRADIEAALDLAGETVPLGEPRTLVGLAGSVTTVAGIALGLPAYDSAAIHRSRIPFARVEEITGHLLGATHDERAAIPVMHEGRVDVIGAGSLILLAIMERTGATEVVVSEHDILDGIAHGVAAGVGGAARRAPRETS</sequence>
<dbReference type="SUPFAM" id="SSF53067">
    <property type="entry name" value="Actin-like ATPase domain"/>
    <property type="match status" value="2"/>
</dbReference>
<organism evidence="2 3">
    <name type="scientific">Streptomyces liangshanensis</name>
    <dbReference type="NCBI Taxonomy" id="2717324"/>
    <lineage>
        <taxon>Bacteria</taxon>
        <taxon>Bacillati</taxon>
        <taxon>Actinomycetota</taxon>
        <taxon>Actinomycetes</taxon>
        <taxon>Kitasatosporales</taxon>
        <taxon>Streptomycetaceae</taxon>
        <taxon>Streptomyces</taxon>
    </lineage>
</organism>
<dbReference type="InterPro" id="IPR043129">
    <property type="entry name" value="ATPase_NBD"/>
</dbReference>
<dbReference type="CDD" id="cd24119">
    <property type="entry name" value="ASKHA_NBD_MtPPX2-like"/>
    <property type="match status" value="1"/>
</dbReference>
<accession>A0A6G9H1U2</accession>
<dbReference type="Proteomes" id="UP000501179">
    <property type="component" value="Chromosome"/>
</dbReference>
<dbReference type="PANTHER" id="PTHR30005">
    <property type="entry name" value="EXOPOLYPHOSPHATASE"/>
    <property type="match status" value="1"/>
</dbReference>
<gene>
    <name evidence="2" type="ORF">HA039_21175</name>
</gene>
<dbReference type="Pfam" id="PF02541">
    <property type="entry name" value="Ppx-GppA"/>
    <property type="match status" value="1"/>
</dbReference>
<evidence type="ECO:0000259" key="1">
    <source>
        <dbReference type="Pfam" id="PF02541"/>
    </source>
</evidence>
<keyword evidence="3" id="KW-1185">Reference proteome</keyword>
<proteinExistence type="predicted"/>
<dbReference type="Gene3D" id="3.30.420.150">
    <property type="entry name" value="Exopolyphosphatase. Domain 2"/>
    <property type="match status" value="1"/>
</dbReference>
<dbReference type="KEGG" id="slia:HA039_21175"/>
<dbReference type="PANTHER" id="PTHR30005:SF13">
    <property type="entry name" value="EXOPOLYPHOSPHATASE 2"/>
    <property type="match status" value="1"/>
</dbReference>
<reference evidence="2 3" key="1">
    <citation type="submission" date="2020-03" db="EMBL/GenBank/DDBJ databases">
        <title>A novel species.</title>
        <authorList>
            <person name="Gao J."/>
        </authorList>
    </citation>
    <scope>NUCLEOTIDE SEQUENCE [LARGE SCALE GENOMIC DNA]</scope>
    <source>
        <strain evidence="2 3">QMT-12</strain>
    </source>
</reference>
<evidence type="ECO:0000313" key="3">
    <source>
        <dbReference type="Proteomes" id="UP000501179"/>
    </source>
</evidence>
<dbReference type="AlphaFoldDB" id="A0A6G9H1U2"/>
<dbReference type="InterPro" id="IPR050273">
    <property type="entry name" value="GppA/Ppx_hydrolase"/>
</dbReference>
<name>A0A6G9H1U2_9ACTN</name>